<gene>
    <name evidence="4" type="ORF">GS429_04750</name>
</gene>
<keyword evidence="5" id="KW-1185">Reference proteome</keyword>
<reference evidence="4 5" key="1">
    <citation type="submission" date="2020-01" db="EMBL/GenBank/DDBJ databases">
        <title>Natronorubrum sp. JWXQ-INN 674 isolated from Inner Mongolia Autonomous Region of China.</title>
        <authorList>
            <person name="Xue Q."/>
        </authorList>
    </citation>
    <scope>NUCLEOTIDE SEQUENCE [LARGE SCALE GENOMIC DNA]</scope>
    <source>
        <strain evidence="4 5">JWXQ-INN-674</strain>
    </source>
</reference>
<evidence type="ECO:0000256" key="1">
    <source>
        <dbReference type="ARBA" id="ARBA00017562"/>
    </source>
</evidence>
<dbReference type="GO" id="GO:0003989">
    <property type="term" value="F:acetyl-CoA carboxylase activity"/>
    <property type="evidence" value="ECO:0007669"/>
    <property type="project" value="InterPro"/>
</dbReference>
<dbReference type="CDD" id="cd06850">
    <property type="entry name" value="biotinyl_domain"/>
    <property type="match status" value="1"/>
</dbReference>
<evidence type="ECO:0000313" key="4">
    <source>
        <dbReference type="EMBL" id="MXV61383.1"/>
    </source>
</evidence>
<dbReference type="PANTHER" id="PTHR45266">
    <property type="entry name" value="OXALOACETATE DECARBOXYLASE ALPHA CHAIN"/>
    <property type="match status" value="1"/>
</dbReference>
<dbReference type="PROSITE" id="PS50968">
    <property type="entry name" value="BIOTINYL_LIPOYL"/>
    <property type="match status" value="1"/>
</dbReference>
<dbReference type="GO" id="GO:0006633">
    <property type="term" value="P:fatty acid biosynthetic process"/>
    <property type="evidence" value="ECO:0007669"/>
    <property type="project" value="InterPro"/>
</dbReference>
<accession>A0A6B0VJF7</accession>
<comment type="caution">
    <text evidence="4">The sequence shown here is derived from an EMBL/GenBank/DDBJ whole genome shotgun (WGS) entry which is preliminary data.</text>
</comment>
<dbReference type="Proteomes" id="UP000434101">
    <property type="component" value="Unassembled WGS sequence"/>
</dbReference>
<keyword evidence="2" id="KW-0092">Biotin</keyword>
<evidence type="ECO:0000256" key="2">
    <source>
        <dbReference type="ARBA" id="ARBA00023267"/>
    </source>
</evidence>
<sequence>MTTEHIQSPMPGVFYTRPDPDEATFVDEGDEVAEGDVVGLVGVMKNFHDITAPADGTITDVVAENEQEVDAGDDLLVLETN</sequence>
<dbReference type="NCBIfam" id="NF005457">
    <property type="entry name" value="PRK07051.1"/>
    <property type="match status" value="1"/>
</dbReference>
<dbReference type="OrthoDB" id="211557at2157"/>
<dbReference type="InterPro" id="IPR011053">
    <property type="entry name" value="Single_hybrid_motif"/>
</dbReference>
<organism evidence="4 5">
    <name type="scientific">Natronorubrum halalkaliphilum</name>
    <dbReference type="NCBI Taxonomy" id="2691917"/>
    <lineage>
        <taxon>Archaea</taxon>
        <taxon>Methanobacteriati</taxon>
        <taxon>Methanobacteriota</taxon>
        <taxon>Stenosarchaea group</taxon>
        <taxon>Halobacteria</taxon>
        <taxon>Halobacteriales</taxon>
        <taxon>Natrialbaceae</taxon>
        <taxon>Natronorubrum</taxon>
    </lineage>
</organism>
<dbReference type="Gene3D" id="2.40.50.100">
    <property type="match status" value="1"/>
</dbReference>
<dbReference type="AlphaFoldDB" id="A0A6B0VJF7"/>
<dbReference type="SUPFAM" id="SSF51230">
    <property type="entry name" value="Single hybrid motif"/>
    <property type="match status" value="1"/>
</dbReference>
<evidence type="ECO:0000259" key="3">
    <source>
        <dbReference type="PROSITE" id="PS50968"/>
    </source>
</evidence>
<dbReference type="PRINTS" id="PR01071">
    <property type="entry name" value="ACOABIOTINCC"/>
</dbReference>
<dbReference type="InterPro" id="IPR000089">
    <property type="entry name" value="Biotin_lipoyl"/>
</dbReference>
<dbReference type="RefSeq" id="WP_160063221.1">
    <property type="nucleotide sequence ID" value="NZ_WUYX01000019.1"/>
</dbReference>
<evidence type="ECO:0000313" key="5">
    <source>
        <dbReference type="Proteomes" id="UP000434101"/>
    </source>
</evidence>
<dbReference type="Pfam" id="PF00364">
    <property type="entry name" value="Biotin_lipoyl"/>
    <property type="match status" value="1"/>
</dbReference>
<proteinExistence type="predicted"/>
<name>A0A6B0VJF7_9EURY</name>
<dbReference type="InterPro" id="IPR001249">
    <property type="entry name" value="AcCoA_biotinCC"/>
</dbReference>
<dbReference type="InterPro" id="IPR050709">
    <property type="entry name" value="Biotin_Carboxyl_Carrier/Decarb"/>
</dbReference>
<protein>
    <recommendedName>
        <fullName evidence="1">Biotin carboxyl carrier protein of acetyl-CoA carboxylase</fullName>
    </recommendedName>
</protein>
<dbReference type="GO" id="GO:0009317">
    <property type="term" value="C:acetyl-CoA carboxylase complex"/>
    <property type="evidence" value="ECO:0007669"/>
    <property type="project" value="InterPro"/>
</dbReference>
<dbReference type="EMBL" id="WUYX01000019">
    <property type="protein sequence ID" value="MXV61383.1"/>
    <property type="molecule type" value="Genomic_DNA"/>
</dbReference>
<dbReference type="PANTHER" id="PTHR45266:SF3">
    <property type="entry name" value="OXALOACETATE DECARBOXYLASE ALPHA CHAIN"/>
    <property type="match status" value="1"/>
</dbReference>
<feature type="domain" description="Lipoyl-binding" evidence="3">
    <location>
        <begin position="1"/>
        <end position="79"/>
    </location>
</feature>